<dbReference type="Gene3D" id="1.10.357.140">
    <property type="entry name" value="UbiA prenyltransferase"/>
    <property type="match status" value="1"/>
</dbReference>
<dbReference type="InterPro" id="IPR044878">
    <property type="entry name" value="UbiA_sf"/>
</dbReference>
<dbReference type="HAMAP" id="MF_01937">
    <property type="entry name" value="MenA_1"/>
    <property type="match status" value="1"/>
</dbReference>
<feature type="transmembrane region" description="Helical" evidence="9">
    <location>
        <begin position="21"/>
        <end position="38"/>
    </location>
</feature>
<dbReference type="InterPro" id="IPR026046">
    <property type="entry name" value="UBIAD1"/>
</dbReference>
<evidence type="ECO:0000256" key="3">
    <source>
        <dbReference type="ARBA" id="ARBA00022475"/>
    </source>
</evidence>
<gene>
    <name evidence="9" type="primary">menA</name>
    <name evidence="11" type="ORF">B0188_07385</name>
</gene>
<comment type="pathway">
    <text evidence="9">Quinol/quinone metabolism; menaquinone biosynthesis; menaquinol from 1,4-dihydroxy-2-naphthoate: step 1/2.</text>
</comment>
<comment type="catalytic activity">
    <reaction evidence="9">
        <text>an all-trans-polyprenyl diphosphate + 1,4-dihydroxy-2-naphthoate + H(+) = a 2-demethylmenaquinol + CO2 + diphosphate</text>
        <dbReference type="Rhea" id="RHEA:26478"/>
        <dbReference type="Rhea" id="RHEA-COMP:9563"/>
        <dbReference type="Rhea" id="RHEA-COMP:9564"/>
        <dbReference type="ChEBI" id="CHEBI:11173"/>
        <dbReference type="ChEBI" id="CHEBI:15378"/>
        <dbReference type="ChEBI" id="CHEBI:16526"/>
        <dbReference type="ChEBI" id="CHEBI:33019"/>
        <dbReference type="ChEBI" id="CHEBI:55437"/>
        <dbReference type="ChEBI" id="CHEBI:58914"/>
        <dbReference type="EC" id="2.5.1.74"/>
    </reaction>
</comment>
<keyword evidence="12" id="KW-1185">Reference proteome</keyword>
<dbReference type="Gene3D" id="1.20.120.1780">
    <property type="entry name" value="UbiA prenyltransferase"/>
    <property type="match status" value="1"/>
</dbReference>
<dbReference type="InterPro" id="IPR000537">
    <property type="entry name" value="UbiA_prenyltransferase"/>
</dbReference>
<organism evidence="11 12">
    <name type="scientific">[Haemophilus] felis</name>
    <dbReference type="NCBI Taxonomy" id="123822"/>
    <lineage>
        <taxon>Bacteria</taxon>
        <taxon>Pseudomonadati</taxon>
        <taxon>Pseudomonadota</taxon>
        <taxon>Gammaproteobacteria</taxon>
        <taxon>Pasteurellales</taxon>
        <taxon>Pasteurellaceae</taxon>
    </lineage>
</organism>
<evidence type="ECO:0000256" key="8">
    <source>
        <dbReference type="ARBA" id="ARBA00023136"/>
    </source>
</evidence>
<evidence type="ECO:0000256" key="4">
    <source>
        <dbReference type="ARBA" id="ARBA00022519"/>
    </source>
</evidence>
<dbReference type="NCBIfam" id="NF004750">
    <property type="entry name" value="PRK06080.1-2"/>
    <property type="match status" value="1"/>
</dbReference>
<evidence type="ECO:0000256" key="1">
    <source>
        <dbReference type="ARBA" id="ARBA00004141"/>
    </source>
</evidence>
<dbReference type="PANTHER" id="PTHR13929:SF0">
    <property type="entry name" value="UBIA PRENYLTRANSFERASE DOMAIN-CONTAINING PROTEIN 1"/>
    <property type="match status" value="1"/>
</dbReference>
<dbReference type="PANTHER" id="PTHR13929">
    <property type="entry name" value="1,4-DIHYDROXY-2-NAPHTHOATE OCTAPRENYLTRANSFERASE"/>
    <property type="match status" value="1"/>
</dbReference>
<comment type="subcellular location">
    <subcellularLocation>
        <location evidence="9">Cell membrane</location>
        <topology evidence="9">Multi-pass membrane protein</topology>
    </subcellularLocation>
    <subcellularLocation>
        <location evidence="1">Membrane</location>
        <topology evidence="1">Multi-pass membrane protein</topology>
    </subcellularLocation>
</comment>
<dbReference type="PIRSF" id="PIRSF005355">
    <property type="entry name" value="UBIAD1"/>
    <property type="match status" value="1"/>
</dbReference>
<feature type="transmembrane region" description="Helical" evidence="9">
    <location>
        <begin position="44"/>
        <end position="64"/>
    </location>
</feature>
<dbReference type="CDD" id="cd13962">
    <property type="entry name" value="PT_UbiA_UBIAD1"/>
    <property type="match status" value="1"/>
</dbReference>
<name>A0A1T0AXZ2_9PAST</name>
<sequence length="312" mass="34260">MQKNSSTGQFRMWIATARPKTLPLALASILTGTALAFWQHHINWLVFLFCLLTTVLLQILSNFANDYGDHQKGSDTKERIGPLRGIQQGAISAKALKLGLILVAFASLFSGAILLFLSYHSLMDLIVFALLGLLAIIAAITYTVGNKPYGYMGLGDVSVLLFFGILGVMGSYYLQTHQLNGWILLPAIAAGLLASAVLNINNLRDLEQDRAVGKYTLAVRLGAKKGRIYHCLLLASAMLCYTIFSIIIVRHPVGFLFIFALPLLIKHSLFVYRQQDPLMLRPMLAQMSMIALLTNGLFSLGLFSLGLLSNNL</sequence>
<dbReference type="EC" id="2.5.1.74" evidence="9 10"/>
<keyword evidence="6 9" id="KW-0812">Transmembrane</keyword>
<proteinExistence type="inferred from homology"/>
<dbReference type="STRING" id="123822.B0188_07385"/>
<evidence type="ECO:0000256" key="5">
    <source>
        <dbReference type="ARBA" id="ARBA00022679"/>
    </source>
</evidence>
<feature type="transmembrane region" description="Helical" evidence="9">
    <location>
        <begin position="157"/>
        <end position="175"/>
    </location>
</feature>
<reference evidence="11 12" key="1">
    <citation type="submission" date="2017-02" db="EMBL/GenBank/DDBJ databases">
        <title>Draft genome sequence of Haemophilus felis CCUG 31170 type strain.</title>
        <authorList>
            <person name="Engstrom-Jakobsson H."/>
            <person name="Salva-Serra F."/>
            <person name="Thorell K."/>
            <person name="Gonzales-Siles L."/>
            <person name="Karlsson R."/>
            <person name="Boulund F."/>
            <person name="Engstrand L."/>
            <person name="Kristiansson E."/>
            <person name="Moore E."/>
        </authorList>
    </citation>
    <scope>NUCLEOTIDE SEQUENCE [LARGE SCALE GENOMIC DNA]</scope>
    <source>
        <strain evidence="11 12">CCUG 31170</strain>
    </source>
</reference>
<dbReference type="AlphaFoldDB" id="A0A1T0AXZ2"/>
<protein>
    <recommendedName>
        <fullName evidence="9 10">1,4-dihydroxy-2-naphthoate octaprenyltransferase</fullName>
        <shortName evidence="9">DHNA-octaprenyltransferase</shortName>
        <ecNumber evidence="9 10">2.5.1.74</ecNumber>
    </recommendedName>
</protein>
<feature type="transmembrane region" description="Helical" evidence="9">
    <location>
        <begin position="284"/>
        <end position="308"/>
    </location>
</feature>
<evidence type="ECO:0000256" key="7">
    <source>
        <dbReference type="ARBA" id="ARBA00022989"/>
    </source>
</evidence>
<dbReference type="OrthoDB" id="9767568at2"/>
<dbReference type="FunFam" id="1.10.357.140:FF:000016">
    <property type="entry name" value="1,4-dihydroxy-2-naphthoate octaprenyltransferase"/>
    <property type="match status" value="1"/>
</dbReference>
<dbReference type="Proteomes" id="UP000190023">
    <property type="component" value="Unassembled WGS sequence"/>
</dbReference>
<keyword evidence="7 9" id="KW-1133">Transmembrane helix</keyword>
<dbReference type="Pfam" id="PF01040">
    <property type="entry name" value="UbiA"/>
    <property type="match status" value="1"/>
</dbReference>
<dbReference type="GO" id="GO:0009234">
    <property type="term" value="P:menaquinone biosynthetic process"/>
    <property type="evidence" value="ECO:0007669"/>
    <property type="project" value="UniProtKB-UniRule"/>
</dbReference>
<evidence type="ECO:0000256" key="10">
    <source>
        <dbReference type="NCBIfam" id="TIGR00751"/>
    </source>
</evidence>
<feature type="transmembrane region" description="Helical" evidence="9">
    <location>
        <begin position="125"/>
        <end position="145"/>
    </location>
</feature>
<comment type="function">
    <text evidence="9">Conversion of 1,4-dihydroxy-2-naphthoate (DHNA) to demethylmenaquinone (DMK).</text>
</comment>
<evidence type="ECO:0000256" key="6">
    <source>
        <dbReference type="ARBA" id="ARBA00022692"/>
    </source>
</evidence>
<keyword evidence="3 9" id="KW-1003">Cell membrane</keyword>
<dbReference type="EMBL" id="MUYB01000029">
    <property type="protein sequence ID" value="OOS02823.1"/>
    <property type="molecule type" value="Genomic_DNA"/>
</dbReference>
<evidence type="ECO:0000256" key="9">
    <source>
        <dbReference type="HAMAP-Rule" id="MF_01937"/>
    </source>
</evidence>
<comment type="caution">
    <text evidence="11">The sequence shown here is derived from an EMBL/GenBank/DDBJ whole genome shotgun (WGS) entry which is preliminary data.</text>
</comment>
<feature type="transmembrane region" description="Helical" evidence="9">
    <location>
        <begin position="98"/>
        <end position="119"/>
    </location>
</feature>
<keyword evidence="4" id="KW-0997">Cell inner membrane</keyword>
<dbReference type="GO" id="GO:0042371">
    <property type="term" value="P:vitamin K biosynthetic process"/>
    <property type="evidence" value="ECO:0007669"/>
    <property type="project" value="TreeGrafter"/>
</dbReference>
<dbReference type="UniPathway" id="UPA00079">
    <property type="reaction ID" value="UER00168"/>
</dbReference>
<feature type="transmembrane region" description="Helical" evidence="9">
    <location>
        <begin position="255"/>
        <end position="272"/>
    </location>
</feature>
<dbReference type="NCBIfam" id="TIGR00751">
    <property type="entry name" value="menA"/>
    <property type="match status" value="1"/>
</dbReference>
<dbReference type="InterPro" id="IPR004657">
    <property type="entry name" value="MenA"/>
</dbReference>
<feature type="transmembrane region" description="Helical" evidence="9">
    <location>
        <begin position="228"/>
        <end position="249"/>
    </location>
</feature>
<accession>A0A1T0AXZ2</accession>
<evidence type="ECO:0000313" key="12">
    <source>
        <dbReference type="Proteomes" id="UP000190023"/>
    </source>
</evidence>
<comment type="similarity">
    <text evidence="9">Belongs to the MenA family. Type 1 subfamily.</text>
</comment>
<evidence type="ECO:0000313" key="11">
    <source>
        <dbReference type="EMBL" id="OOS02823.1"/>
    </source>
</evidence>
<keyword evidence="5 9" id="KW-0808">Transferase</keyword>
<dbReference type="GO" id="GO:0046428">
    <property type="term" value="F:1,4-dihydroxy-2-naphthoate polyprenyltransferase activity"/>
    <property type="evidence" value="ECO:0007669"/>
    <property type="project" value="UniProtKB-UniRule"/>
</dbReference>
<keyword evidence="8 9" id="KW-0472">Membrane</keyword>
<feature type="transmembrane region" description="Helical" evidence="9">
    <location>
        <begin position="181"/>
        <end position="200"/>
    </location>
</feature>
<keyword evidence="2 9" id="KW-0474">Menaquinone biosynthesis</keyword>
<evidence type="ECO:0000256" key="2">
    <source>
        <dbReference type="ARBA" id="ARBA00022428"/>
    </source>
</evidence>
<dbReference type="GO" id="GO:0005886">
    <property type="term" value="C:plasma membrane"/>
    <property type="evidence" value="ECO:0007669"/>
    <property type="project" value="UniProtKB-SubCell"/>
</dbReference>